<dbReference type="EMBL" id="JAHLQF010000003">
    <property type="protein sequence ID" value="MBU5485132.1"/>
    <property type="molecule type" value="Genomic_DNA"/>
</dbReference>
<dbReference type="SMART" id="SM00267">
    <property type="entry name" value="GGDEF"/>
    <property type="match status" value="2"/>
</dbReference>
<gene>
    <name evidence="2" type="ORF">KQI86_12380</name>
</gene>
<evidence type="ECO:0000259" key="1">
    <source>
        <dbReference type="PROSITE" id="PS50887"/>
    </source>
</evidence>
<proteinExistence type="predicted"/>
<dbReference type="PANTHER" id="PTHR45138">
    <property type="entry name" value="REGULATORY COMPONENTS OF SENSORY TRANSDUCTION SYSTEM"/>
    <property type="match status" value="1"/>
</dbReference>
<name>A0ABS6EIT9_9CLOT</name>
<organism evidence="2 3">
    <name type="scientific">Clostridium mobile</name>
    <dbReference type="NCBI Taxonomy" id="2841512"/>
    <lineage>
        <taxon>Bacteria</taxon>
        <taxon>Bacillati</taxon>
        <taxon>Bacillota</taxon>
        <taxon>Clostridia</taxon>
        <taxon>Eubacteriales</taxon>
        <taxon>Clostridiaceae</taxon>
        <taxon>Clostridium</taxon>
    </lineage>
</organism>
<feature type="domain" description="GGDEF" evidence="1">
    <location>
        <begin position="215"/>
        <end position="345"/>
    </location>
</feature>
<sequence>MIWVLGDNVQTDAVTDLPNFFQFILSDTKKLFGDNGSIIILEIENFTIINKKFGREIGDYCLKELSNIIKATLSNNHFVYRTDGDEFTIVLPNTSNNEAAKISHLIKSTFIDYMSAYSISDVDLSILLLDYTESICSINEIYHMILNKYIGIVKGNKNRDFAQIKWMKHLIDSFSRRIIESLSLAFTDDISRLGNHRAAKSYLANLIKESECTGEIFSILFIDGDNLKRYNKISYQHGNEMIYNLSRIIVDTLGSQHKVFRWLTGDEFLVILREVDRINSTKYAEKIRFEVERQTRGWIYPITVSIGISSYPDHGSNIGDIVGKAEKANLTAKNLGKNTVVEWRIENINLNL</sequence>
<dbReference type="InterPro" id="IPR000160">
    <property type="entry name" value="GGDEF_dom"/>
</dbReference>
<dbReference type="PROSITE" id="PS50887">
    <property type="entry name" value="GGDEF"/>
    <property type="match status" value="2"/>
</dbReference>
<dbReference type="Pfam" id="PF00990">
    <property type="entry name" value="GGDEF"/>
    <property type="match status" value="2"/>
</dbReference>
<feature type="domain" description="GGDEF" evidence="1">
    <location>
        <begin position="34"/>
        <end position="165"/>
    </location>
</feature>
<accession>A0ABS6EIT9</accession>
<evidence type="ECO:0000313" key="3">
    <source>
        <dbReference type="Proteomes" id="UP000726170"/>
    </source>
</evidence>
<dbReference type="RefSeq" id="WP_216439703.1">
    <property type="nucleotide sequence ID" value="NZ_JAHLQF010000003.1"/>
</dbReference>
<dbReference type="PANTHER" id="PTHR45138:SF9">
    <property type="entry name" value="DIGUANYLATE CYCLASE DGCM-RELATED"/>
    <property type="match status" value="1"/>
</dbReference>
<dbReference type="Proteomes" id="UP000726170">
    <property type="component" value="Unassembled WGS sequence"/>
</dbReference>
<protein>
    <submittedName>
        <fullName evidence="2">GGDEF domain-containing protein</fullName>
    </submittedName>
</protein>
<keyword evidence="3" id="KW-1185">Reference proteome</keyword>
<reference evidence="2 3" key="1">
    <citation type="submission" date="2021-06" db="EMBL/GenBank/DDBJ databases">
        <authorList>
            <person name="Sun Q."/>
            <person name="Li D."/>
        </authorList>
    </citation>
    <scope>NUCLEOTIDE SEQUENCE [LARGE SCALE GENOMIC DNA]</scope>
    <source>
        <strain evidence="2 3">MSJ-11</strain>
    </source>
</reference>
<dbReference type="InterPro" id="IPR050469">
    <property type="entry name" value="Diguanylate_Cyclase"/>
</dbReference>
<dbReference type="NCBIfam" id="TIGR00254">
    <property type="entry name" value="GGDEF"/>
    <property type="match status" value="2"/>
</dbReference>
<dbReference type="CDD" id="cd01949">
    <property type="entry name" value="GGDEF"/>
    <property type="match status" value="2"/>
</dbReference>
<comment type="caution">
    <text evidence="2">The sequence shown here is derived from an EMBL/GenBank/DDBJ whole genome shotgun (WGS) entry which is preliminary data.</text>
</comment>
<evidence type="ECO:0000313" key="2">
    <source>
        <dbReference type="EMBL" id="MBU5485132.1"/>
    </source>
</evidence>